<protein>
    <submittedName>
        <fullName evidence="1">Uncharacterized protein</fullName>
    </submittedName>
</protein>
<name>A0A6I8QVA2_XENTR</name>
<dbReference type="Ensembl" id="ENSXETT00000068251">
    <property type="protein sequence ID" value="ENSXETP00000076212"/>
    <property type="gene ID" value="ENSXETG00000036897"/>
</dbReference>
<evidence type="ECO:0000313" key="1">
    <source>
        <dbReference type="Ensembl" id="ENSXETP00000076212"/>
    </source>
</evidence>
<reference evidence="1" key="1">
    <citation type="journal article" date="2010" name="Science">
        <title>The genome of the Western clawed frog Xenopus tropicalis.</title>
        <authorList>
            <person name="Hellsten U."/>
            <person name="Harland R.M."/>
            <person name="Gilchrist M.J."/>
            <person name="Hendrix D."/>
            <person name="Jurka J."/>
            <person name="Kapitonov V."/>
            <person name="Ovcharenko I."/>
            <person name="Putnam N.H."/>
            <person name="Shu S."/>
            <person name="Taher L."/>
            <person name="Blitz I.L."/>
            <person name="Blumberg B."/>
            <person name="Dichmann D.S."/>
            <person name="Dubchak I."/>
            <person name="Amaya E."/>
            <person name="Detter J.C."/>
            <person name="Fletcher R."/>
            <person name="Gerhard D.S."/>
            <person name="Goodstein D."/>
            <person name="Graves T."/>
            <person name="Grigoriev I.V."/>
            <person name="Grimwood J."/>
            <person name="Kawashima T."/>
            <person name="Lindquist E."/>
            <person name="Lucas S.M."/>
            <person name="Mead P.E."/>
            <person name="Mitros T."/>
            <person name="Ogino H."/>
            <person name="Ohta Y."/>
            <person name="Poliakov A.V."/>
            <person name="Pollet N."/>
            <person name="Robert J."/>
            <person name="Salamov A."/>
            <person name="Sater A.K."/>
            <person name="Schmutz J."/>
            <person name="Terry A."/>
            <person name="Vize P.D."/>
            <person name="Warren W.C."/>
            <person name="Wells D."/>
            <person name="Wills A."/>
            <person name="Wilson R.K."/>
            <person name="Zimmerman L.B."/>
            <person name="Zorn A.M."/>
            <person name="Grainger R."/>
            <person name="Grammer T."/>
            <person name="Khokha M.K."/>
            <person name="Richardson P.M."/>
            <person name="Rokhsar D.S."/>
        </authorList>
    </citation>
    <scope>NUCLEOTIDE SEQUENCE [LARGE SCALE GENOMIC DNA]</scope>
    <source>
        <strain evidence="1">Nigerian</strain>
    </source>
</reference>
<sequence length="105" mass="11621">LMPYLARLSVCESCVQAEEQSWASEPDTWVIIPLNQHGAGANDFVTLDDIKKGKKSGKETAARLLNPRGLYQIGQQGLLGRRSFVHHQLYDNLTIASDRSGIGRL</sequence>
<reference evidence="1" key="2">
    <citation type="submission" date="2020-05" db="UniProtKB">
        <authorList>
            <consortium name="Ensembl"/>
        </authorList>
    </citation>
    <scope>IDENTIFICATION</scope>
</reference>
<dbReference type="InParanoid" id="A0A6I8QVA2"/>
<organism evidence="1">
    <name type="scientific">Xenopus tropicalis</name>
    <name type="common">Western clawed frog</name>
    <name type="synonym">Silurana tropicalis</name>
    <dbReference type="NCBI Taxonomy" id="8364"/>
    <lineage>
        <taxon>Eukaryota</taxon>
        <taxon>Metazoa</taxon>
        <taxon>Chordata</taxon>
        <taxon>Craniata</taxon>
        <taxon>Vertebrata</taxon>
        <taxon>Euteleostomi</taxon>
        <taxon>Amphibia</taxon>
        <taxon>Batrachia</taxon>
        <taxon>Anura</taxon>
        <taxon>Pipoidea</taxon>
        <taxon>Pipidae</taxon>
        <taxon>Xenopodinae</taxon>
        <taxon>Xenopus</taxon>
        <taxon>Silurana</taxon>
    </lineage>
</organism>
<dbReference type="FunCoup" id="A0A6I8QVA2">
    <property type="interactions" value="387"/>
</dbReference>
<proteinExistence type="predicted"/>
<accession>A0A6I8QVA2</accession>
<dbReference type="AlphaFoldDB" id="A0A6I8QVA2"/>